<dbReference type="OrthoDB" id="134933at2"/>
<organism evidence="5 6">
    <name type="scientific">Tsukamurella pseudospumae</name>
    <dbReference type="NCBI Taxonomy" id="239498"/>
    <lineage>
        <taxon>Bacteria</taxon>
        <taxon>Bacillati</taxon>
        <taxon>Actinomycetota</taxon>
        <taxon>Actinomycetes</taxon>
        <taxon>Mycobacteriales</taxon>
        <taxon>Tsukamurellaceae</taxon>
        <taxon>Tsukamurella</taxon>
    </lineage>
</organism>
<dbReference type="CDD" id="cd06170">
    <property type="entry name" value="LuxR_C_like"/>
    <property type="match status" value="1"/>
</dbReference>
<name>A0A138A0Q7_9ACTN</name>
<dbReference type="Gene3D" id="1.25.40.10">
    <property type="entry name" value="Tetratricopeptide repeat domain"/>
    <property type="match status" value="1"/>
</dbReference>
<evidence type="ECO:0000259" key="4">
    <source>
        <dbReference type="PROSITE" id="PS50043"/>
    </source>
</evidence>
<keyword evidence="2" id="KW-0238">DNA-binding</keyword>
<feature type="domain" description="HTH luxR-type" evidence="4">
    <location>
        <begin position="759"/>
        <end position="824"/>
    </location>
</feature>
<evidence type="ECO:0000256" key="1">
    <source>
        <dbReference type="ARBA" id="ARBA00023015"/>
    </source>
</evidence>
<evidence type="ECO:0000313" key="5">
    <source>
        <dbReference type="EMBL" id="KXP04009.1"/>
    </source>
</evidence>
<dbReference type="PRINTS" id="PR00038">
    <property type="entry name" value="HTHLUXR"/>
</dbReference>
<dbReference type="PANTHER" id="PTHR44688:SF16">
    <property type="entry name" value="DNA-BINDING TRANSCRIPTIONAL ACTIVATOR DEVR_DOSR"/>
    <property type="match status" value="1"/>
</dbReference>
<reference evidence="6" key="1">
    <citation type="submission" date="2016-02" db="EMBL/GenBank/DDBJ databases">
        <authorList>
            <person name="Wen L."/>
            <person name="He K."/>
            <person name="Yang H."/>
        </authorList>
    </citation>
    <scope>NUCLEOTIDE SEQUENCE [LARGE SCALE GENOMIC DNA]</scope>
    <source>
        <strain evidence="6">JCM 15929</strain>
    </source>
</reference>
<dbReference type="Pfam" id="PF00196">
    <property type="entry name" value="GerE"/>
    <property type="match status" value="1"/>
</dbReference>
<evidence type="ECO:0000256" key="2">
    <source>
        <dbReference type="ARBA" id="ARBA00023125"/>
    </source>
</evidence>
<dbReference type="EMBL" id="LSRF01000058">
    <property type="protein sequence ID" value="KXP04009.1"/>
    <property type="molecule type" value="Genomic_DNA"/>
</dbReference>
<dbReference type="Proteomes" id="UP000070258">
    <property type="component" value="Unassembled WGS sequence"/>
</dbReference>
<evidence type="ECO:0000313" key="6">
    <source>
        <dbReference type="Proteomes" id="UP000070258"/>
    </source>
</evidence>
<proteinExistence type="predicted"/>
<dbReference type="InterPro" id="IPR000792">
    <property type="entry name" value="Tscrpt_reg_LuxR_C"/>
</dbReference>
<keyword evidence="1" id="KW-0805">Transcription regulation</keyword>
<keyword evidence="3" id="KW-0804">Transcription</keyword>
<dbReference type="STRING" id="239498.AXK60_19900"/>
<dbReference type="AlphaFoldDB" id="A0A138A0Q7"/>
<dbReference type="InterPro" id="IPR016032">
    <property type="entry name" value="Sig_transdc_resp-reg_C-effctor"/>
</dbReference>
<dbReference type="SMART" id="SM00421">
    <property type="entry name" value="HTH_LUXR"/>
    <property type="match status" value="1"/>
</dbReference>
<dbReference type="InterPro" id="IPR011990">
    <property type="entry name" value="TPR-like_helical_dom_sf"/>
</dbReference>
<dbReference type="PROSITE" id="PS50043">
    <property type="entry name" value="HTH_LUXR_2"/>
    <property type="match status" value="1"/>
</dbReference>
<evidence type="ECO:0000256" key="3">
    <source>
        <dbReference type="ARBA" id="ARBA00023163"/>
    </source>
</evidence>
<protein>
    <recommendedName>
        <fullName evidence="4">HTH luxR-type domain-containing protein</fullName>
    </recommendedName>
</protein>
<gene>
    <name evidence="5" type="ORF">AXK60_19900</name>
</gene>
<dbReference type="PROSITE" id="PS00622">
    <property type="entry name" value="HTH_LUXR_1"/>
    <property type="match status" value="1"/>
</dbReference>
<dbReference type="GO" id="GO:0006355">
    <property type="term" value="P:regulation of DNA-templated transcription"/>
    <property type="evidence" value="ECO:0007669"/>
    <property type="project" value="InterPro"/>
</dbReference>
<comment type="caution">
    <text evidence="5">The sequence shown here is derived from an EMBL/GenBank/DDBJ whole genome shotgun (WGS) entry which is preliminary data.</text>
</comment>
<dbReference type="SUPFAM" id="SSF48452">
    <property type="entry name" value="TPR-like"/>
    <property type="match status" value="1"/>
</dbReference>
<dbReference type="RefSeq" id="WP_068575114.1">
    <property type="nucleotide sequence ID" value="NZ_LSRF01000058.1"/>
</dbReference>
<sequence>MDPWSVRRIRGARLAVVGDPSGRGARALATLAHPGAPIVQALGGLGTNDGARVREALAAGTVVVADAQRLAPADLGELAAAAQRGTRVVLARATSERPVADLWTDDARALGADVHLALDVLTADEVGVLARSLGLELSGATAARLHRRTGGAIAATLAALDEAARSGGHLPDAVPAGERQRVAAALAEVGEPAASIALATAVLGGGVPADLTAVAGAEVTAEVLDALAARGLVTARRDRDGVRLLPPAPIVALAIEEASSWADRARLHTAAADVVDPHRALRHRAAAALGTDAALASALADDGSALAARGEWSSAATAFAAATGVAADTETARGLRIAAVDAYVSAGDLDAARELVPAIEALPASPERDSVLGYVAIQSGRPAEAQDRLERAWNAVNPRLSPLTAARIAHRRGLDALVRWDGPALIAWADRAIELGGNAPPAIESRAFRGLGAAAAGDLVGAVRAVDAGLAETGLPVAVSQRLMLGVGWIQYGLGDLDRARTALTAAREAVGGAHRVSLWALGWLARVQFEIGDWDAALESAREAVELGDGTGIVLCSPLAHWTAAEVLALRRDSDGADRHAAAARVAPTGYLTQRIPAALAQAAAATGGPRAVLAAVQPLLADPAARAVGPDFWPWHSVAARALVDAGRSDEAVVLLDGAPAPQSAPARIRMAAARAAAQPDAEAAARTLRACLEDAEPFPVATARLHLDLGMLLRRSGHRRDAAHHLGEAASAFESLGALAALRTIDRERGTTGDPTDADVGVLTPHELNVARLVVAGGTNRRVAEQLYLSPKTVQFHLTRIFAKLGVTTRGELAARYGGELAAESDGVSQR</sequence>
<dbReference type="Gene3D" id="1.10.10.10">
    <property type="entry name" value="Winged helix-like DNA-binding domain superfamily/Winged helix DNA-binding domain"/>
    <property type="match status" value="1"/>
</dbReference>
<dbReference type="PANTHER" id="PTHR44688">
    <property type="entry name" value="DNA-BINDING TRANSCRIPTIONAL ACTIVATOR DEVR_DOSR"/>
    <property type="match status" value="1"/>
</dbReference>
<accession>A0A138A0Q7</accession>
<dbReference type="InterPro" id="IPR036388">
    <property type="entry name" value="WH-like_DNA-bd_sf"/>
</dbReference>
<dbReference type="SUPFAM" id="SSF46894">
    <property type="entry name" value="C-terminal effector domain of the bipartite response regulators"/>
    <property type="match status" value="1"/>
</dbReference>
<dbReference type="GO" id="GO:0003677">
    <property type="term" value="F:DNA binding"/>
    <property type="evidence" value="ECO:0007669"/>
    <property type="project" value="UniProtKB-KW"/>
</dbReference>